<sequence>MQLFLNGAVVTSDMADNLSRAVVISLFTWRRADDSDDYDHELGKQGWWGDSLNEDEIGSKLWQLLRSKITSETLLRAQEMADDALKWLVEDGICTEISVSVERDSNDPNRINLSVILEQEHGKTSYEIKDVLNGNN</sequence>
<proteinExistence type="predicted"/>
<dbReference type="EMBL" id="BK015395">
    <property type="protein sequence ID" value="DAE04825.1"/>
    <property type="molecule type" value="Genomic_DNA"/>
</dbReference>
<name>A0A8S5PEM3_9CAUD</name>
<reference evidence="1" key="1">
    <citation type="journal article" date="2021" name="Proc. Natl. Acad. Sci. U.S.A.">
        <title>A Catalog of Tens of Thousands of Viruses from Human Metagenomes Reveals Hidden Associations with Chronic Diseases.</title>
        <authorList>
            <person name="Tisza M.J."/>
            <person name="Buck C.B."/>
        </authorList>
    </citation>
    <scope>NUCLEOTIDE SEQUENCE</scope>
    <source>
        <strain evidence="1">Ctgr818</strain>
    </source>
</reference>
<organism evidence="1">
    <name type="scientific">Myoviridae sp. ctgr818</name>
    <dbReference type="NCBI Taxonomy" id="2825150"/>
    <lineage>
        <taxon>Viruses</taxon>
        <taxon>Duplodnaviria</taxon>
        <taxon>Heunggongvirae</taxon>
        <taxon>Uroviricota</taxon>
        <taxon>Caudoviricetes</taxon>
    </lineage>
</organism>
<dbReference type="InterPro" id="IPR010877">
    <property type="entry name" value="Phage_Mu_Gp46"/>
</dbReference>
<accession>A0A8S5PEM3</accession>
<evidence type="ECO:0000313" key="1">
    <source>
        <dbReference type="EMBL" id="DAE04825.1"/>
    </source>
</evidence>
<dbReference type="Pfam" id="PF07409">
    <property type="entry name" value="GP46"/>
    <property type="match status" value="1"/>
</dbReference>
<protein>
    <submittedName>
        <fullName evidence="1">Uncharacterized protein</fullName>
    </submittedName>
</protein>